<protein>
    <submittedName>
        <fullName evidence="2 3">Uncharacterized protein</fullName>
    </submittedName>
</protein>
<evidence type="ECO:0000313" key="3">
    <source>
        <dbReference type="EnsemblMetazoa" id="CapteP203229"/>
    </source>
</evidence>
<keyword evidence="1" id="KW-0812">Transmembrane</keyword>
<evidence type="ECO:0000256" key="1">
    <source>
        <dbReference type="SAM" id="Phobius"/>
    </source>
</evidence>
<dbReference type="AlphaFoldDB" id="R7TT94"/>
<feature type="transmembrane region" description="Helical" evidence="1">
    <location>
        <begin position="12"/>
        <end position="31"/>
    </location>
</feature>
<dbReference type="HOGENOM" id="CLU_1817607_0_0_1"/>
<keyword evidence="1" id="KW-0472">Membrane</keyword>
<evidence type="ECO:0000313" key="2">
    <source>
        <dbReference type="EMBL" id="ELT96864.1"/>
    </source>
</evidence>
<dbReference type="EnsemblMetazoa" id="CapteT203229">
    <property type="protein sequence ID" value="CapteP203229"/>
    <property type="gene ID" value="CapteG203229"/>
</dbReference>
<accession>R7TT94</accession>
<reference evidence="2 4" key="2">
    <citation type="journal article" date="2013" name="Nature">
        <title>Insights into bilaterian evolution from three spiralian genomes.</title>
        <authorList>
            <person name="Simakov O."/>
            <person name="Marletaz F."/>
            <person name="Cho S.J."/>
            <person name="Edsinger-Gonzales E."/>
            <person name="Havlak P."/>
            <person name="Hellsten U."/>
            <person name="Kuo D.H."/>
            <person name="Larsson T."/>
            <person name="Lv J."/>
            <person name="Arendt D."/>
            <person name="Savage R."/>
            <person name="Osoegawa K."/>
            <person name="de Jong P."/>
            <person name="Grimwood J."/>
            <person name="Chapman J.A."/>
            <person name="Shapiro H."/>
            <person name="Aerts A."/>
            <person name="Otillar R.P."/>
            <person name="Terry A.Y."/>
            <person name="Boore J.L."/>
            <person name="Grigoriev I.V."/>
            <person name="Lindberg D.R."/>
            <person name="Seaver E.C."/>
            <person name="Weisblat D.A."/>
            <person name="Putnam N.H."/>
            <person name="Rokhsar D.S."/>
        </authorList>
    </citation>
    <scope>NUCLEOTIDE SEQUENCE</scope>
    <source>
        <strain evidence="2 4">I ESC-2004</strain>
    </source>
</reference>
<keyword evidence="4" id="KW-1185">Reference proteome</keyword>
<dbReference type="Proteomes" id="UP000014760">
    <property type="component" value="Unassembled WGS sequence"/>
</dbReference>
<name>R7TT94_CAPTE</name>
<proteinExistence type="predicted"/>
<keyword evidence="1" id="KW-1133">Transmembrane helix</keyword>
<gene>
    <name evidence="2" type="ORF">CAPTEDRAFT_203229</name>
</gene>
<organism evidence="2">
    <name type="scientific">Capitella teleta</name>
    <name type="common">Polychaete worm</name>
    <dbReference type="NCBI Taxonomy" id="283909"/>
    <lineage>
        <taxon>Eukaryota</taxon>
        <taxon>Metazoa</taxon>
        <taxon>Spiralia</taxon>
        <taxon>Lophotrochozoa</taxon>
        <taxon>Annelida</taxon>
        <taxon>Polychaeta</taxon>
        <taxon>Sedentaria</taxon>
        <taxon>Scolecida</taxon>
        <taxon>Capitellidae</taxon>
        <taxon>Capitella</taxon>
    </lineage>
</organism>
<dbReference type="EMBL" id="AMQN01000253">
    <property type="status" value="NOT_ANNOTATED_CDS"/>
    <property type="molecule type" value="Genomic_DNA"/>
</dbReference>
<sequence>MTAPMQRFSSVYEVTIIVSIFFLMKLKFIIFGCSEEIKMSVLYERKPSLLKARQTNCVKTKKSYDKLMIRLHIKKYCKKTFHKAEGEIFIRSGNVVGQCMDQLLQVSMKISTAESLMQDGDKILIDIDMLFSRNDWSAAQEA</sequence>
<reference evidence="4" key="1">
    <citation type="submission" date="2012-12" db="EMBL/GenBank/DDBJ databases">
        <authorList>
            <person name="Hellsten U."/>
            <person name="Grimwood J."/>
            <person name="Chapman J.A."/>
            <person name="Shapiro H."/>
            <person name="Aerts A."/>
            <person name="Otillar R.P."/>
            <person name="Terry A.Y."/>
            <person name="Boore J.L."/>
            <person name="Simakov O."/>
            <person name="Marletaz F."/>
            <person name="Cho S.-J."/>
            <person name="Edsinger-Gonzales E."/>
            <person name="Havlak P."/>
            <person name="Kuo D.-H."/>
            <person name="Larsson T."/>
            <person name="Lv J."/>
            <person name="Arendt D."/>
            <person name="Savage R."/>
            <person name="Osoegawa K."/>
            <person name="de Jong P."/>
            <person name="Lindberg D.R."/>
            <person name="Seaver E.C."/>
            <person name="Weisblat D.A."/>
            <person name="Putnam N.H."/>
            <person name="Grigoriev I.V."/>
            <person name="Rokhsar D.S."/>
        </authorList>
    </citation>
    <scope>NUCLEOTIDE SEQUENCE</scope>
    <source>
        <strain evidence="4">I ESC-2004</strain>
    </source>
</reference>
<reference evidence="3" key="3">
    <citation type="submission" date="2015-06" db="UniProtKB">
        <authorList>
            <consortium name="EnsemblMetazoa"/>
        </authorList>
    </citation>
    <scope>IDENTIFICATION</scope>
</reference>
<evidence type="ECO:0000313" key="4">
    <source>
        <dbReference type="Proteomes" id="UP000014760"/>
    </source>
</evidence>
<dbReference type="EMBL" id="KB308724">
    <property type="protein sequence ID" value="ELT96864.1"/>
    <property type="molecule type" value="Genomic_DNA"/>
</dbReference>